<proteinExistence type="predicted"/>
<evidence type="ECO:0000313" key="1">
    <source>
        <dbReference type="EMBL" id="KKN46768.1"/>
    </source>
</evidence>
<protein>
    <submittedName>
        <fullName evidence="1">Uncharacterized protein</fullName>
    </submittedName>
</protein>
<name>A0A0F9TZJ3_9ZZZZ</name>
<comment type="caution">
    <text evidence="1">The sequence shown here is derived from an EMBL/GenBank/DDBJ whole genome shotgun (WGS) entry which is preliminary data.</text>
</comment>
<organism evidence="1">
    <name type="scientific">marine sediment metagenome</name>
    <dbReference type="NCBI Taxonomy" id="412755"/>
    <lineage>
        <taxon>unclassified sequences</taxon>
        <taxon>metagenomes</taxon>
        <taxon>ecological metagenomes</taxon>
    </lineage>
</organism>
<gene>
    <name evidence="1" type="ORF">LCGC14_0669480</name>
</gene>
<sequence length="98" mass="11766">MSENIDKLHFELATNTLNCIIKVLGVYAENRPFVQGSQTIADDHDWYEKNIFNESRLYKALGKDHARTVLHIWEEFKEICHLVRKYKNWEKEEEIKNE</sequence>
<dbReference type="AlphaFoldDB" id="A0A0F9TZJ3"/>
<dbReference type="EMBL" id="LAZR01001312">
    <property type="protein sequence ID" value="KKN46768.1"/>
    <property type="molecule type" value="Genomic_DNA"/>
</dbReference>
<accession>A0A0F9TZJ3</accession>
<reference evidence="1" key="1">
    <citation type="journal article" date="2015" name="Nature">
        <title>Complex archaea that bridge the gap between prokaryotes and eukaryotes.</title>
        <authorList>
            <person name="Spang A."/>
            <person name="Saw J.H."/>
            <person name="Jorgensen S.L."/>
            <person name="Zaremba-Niedzwiedzka K."/>
            <person name="Martijn J."/>
            <person name="Lind A.E."/>
            <person name="van Eijk R."/>
            <person name="Schleper C."/>
            <person name="Guy L."/>
            <person name="Ettema T.J."/>
        </authorList>
    </citation>
    <scope>NUCLEOTIDE SEQUENCE</scope>
</reference>